<accession>A0A7D9D2L1</accession>
<dbReference type="AlphaFoldDB" id="A0A7D9D2L1"/>
<evidence type="ECO:0000313" key="1">
    <source>
        <dbReference type="EMBL" id="VUX56342.1"/>
    </source>
</evidence>
<reference evidence="1" key="1">
    <citation type="submission" date="2019-07" db="EMBL/GenBank/DDBJ databases">
        <authorList>
            <person name="Weber M."/>
            <person name="Kostadinov I."/>
            <person name="Kostadinov D I."/>
        </authorList>
    </citation>
    <scope>NUCLEOTIDE SEQUENCE</scope>
    <source>
        <strain evidence="1">Gfbio:sag-sample-m06:053724c1-46a9-4a36-b237-ea2bf867836b</strain>
    </source>
</reference>
<dbReference type="EMBL" id="LR633967">
    <property type="protein sequence ID" value="VUX56342.1"/>
    <property type="molecule type" value="Genomic_DNA"/>
</dbReference>
<gene>
    <name evidence="1" type="ORF">JTBM06_V1_650001</name>
</gene>
<proteinExistence type="predicted"/>
<protein>
    <recommendedName>
        <fullName evidence="2">Deacetylase sirtuin-type domain-containing protein</fullName>
    </recommendedName>
</protein>
<organism evidence="1">
    <name type="scientific">uncultured Woeseiaceae bacterium</name>
    <dbReference type="NCBI Taxonomy" id="1983305"/>
    <lineage>
        <taxon>Bacteria</taxon>
        <taxon>Pseudomonadati</taxon>
        <taxon>Pseudomonadota</taxon>
        <taxon>Gammaproteobacteria</taxon>
        <taxon>Woeseiales</taxon>
        <taxon>Woeseiaceae</taxon>
        <taxon>environmental samples</taxon>
    </lineage>
</organism>
<evidence type="ECO:0008006" key="2">
    <source>
        <dbReference type="Google" id="ProtNLM"/>
    </source>
</evidence>
<name>A0A7D9D2L1_9GAMM</name>
<sequence>MTDTNHERSSTSIVSATQLIESPQSLRPHVVLLGAGASLAACPNGDAAGRILPVMDNLVEVVGLQSIIPDSTLESVPSRNFEAVYSRLLAQSDCGHIIKEVERRIERYFSELVLPSHATIYDQLLVSLRPTDAVFTFNWDPFLFDAYKRNHLAVELPEIFFLHGNVRIGTCLRHDRWGPKEGQCPECGEDFAAVPLLYPIEDKDYSKDPLIRRSWDAAEKLFRDAFTLTIFGYGAPDSDTDAVNLLQLAWMGRSGRKMEHIELIDTGCKQLLRDRWAKFAPTHHDRITEEFEDSRLAGWPRRSCDALFYAMTEGKPCEKFPFPSLKDLEALQTAAARIEEFEIEMQ</sequence>